<dbReference type="GO" id="GO:0006304">
    <property type="term" value="P:DNA modification"/>
    <property type="evidence" value="ECO:0007669"/>
    <property type="project" value="InterPro"/>
</dbReference>
<feature type="domain" description="Type II methyltransferase M.TaqI-like" evidence="7">
    <location>
        <begin position="878"/>
        <end position="974"/>
    </location>
</feature>
<dbReference type="EC" id="2.1.1.72" evidence="1"/>
<keyword evidence="4" id="KW-0949">S-adenosyl-L-methionine</keyword>
<accession>A0A848CH41</accession>
<keyword evidence="2" id="KW-0489">Methyltransferase</keyword>
<feature type="compositionally biased region" description="Polar residues" evidence="6">
    <location>
        <begin position="1372"/>
        <end position="1381"/>
    </location>
</feature>
<dbReference type="GO" id="GO:0032259">
    <property type="term" value="P:methylation"/>
    <property type="evidence" value="ECO:0007669"/>
    <property type="project" value="UniProtKB-KW"/>
</dbReference>
<feature type="region of interest" description="Disordered" evidence="6">
    <location>
        <begin position="1372"/>
        <end position="1401"/>
    </location>
</feature>
<keyword evidence="3" id="KW-0808">Transferase</keyword>
<dbReference type="Proteomes" id="UP000522333">
    <property type="component" value="Unassembled WGS sequence"/>
</dbReference>
<dbReference type="SUPFAM" id="SSF53335">
    <property type="entry name" value="S-adenosyl-L-methionine-dependent methyltransferases"/>
    <property type="match status" value="1"/>
</dbReference>
<evidence type="ECO:0000313" key="8">
    <source>
        <dbReference type="EMBL" id="NME52179.1"/>
    </source>
</evidence>
<evidence type="ECO:0000313" key="9">
    <source>
        <dbReference type="Proteomes" id="UP000522333"/>
    </source>
</evidence>
<evidence type="ECO:0000256" key="3">
    <source>
        <dbReference type="ARBA" id="ARBA00022679"/>
    </source>
</evidence>
<evidence type="ECO:0000256" key="5">
    <source>
        <dbReference type="ARBA" id="ARBA00047942"/>
    </source>
</evidence>
<organism evidence="8 9">
    <name type="scientific">Desulfovibrio piger</name>
    <dbReference type="NCBI Taxonomy" id="901"/>
    <lineage>
        <taxon>Bacteria</taxon>
        <taxon>Pseudomonadati</taxon>
        <taxon>Thermodesulfobacteriota</taxon>
        <taxon>Desulfovibrionia</taxon>
        <taxon>Desulfovibrionales</taxon>
        <taxon>Desulfovibrionaceae</taxon>
        <taxon>Desulfovibrio</taxon>
    </lineage>
</organism>
<dbReference type="PANTHER" id="PTHR33841">
    <property type="entry name" value="DNA METHYLTRANSFERASE YEEA-RELATED"/>
    <property type="match status" value="1"/>
</dbReference>
<comment type="caution">
    <text evidence="8">The sequence shown here is derived from an EMBL/GenBank/DDBJ whole genome shotgun (WGS) entry which is preliminary data.</text>
</comment>
<evidence type="ECO:0000256" key="4">
    <source>
        <dbReference type="ARBA" id="ARBA00022691"/>
    </source>
</evidence>
<dbReference type="InterPro" id="IPR011639">
    <property type="entry name" value="MethylTrfase_TaqI-like_dom"/>
</dbReference>
<dbReference type="InterPro" id="IPR002052">
    <property type="entry name" value="DNA_methylase_N6_adenine_CS"/>
</dbReference>
<dbReference type="InterPro" id="IPR050953">
    <property type="entry name" value="N4_N6_ade-DNA_methylase"/>
</dbReference>
<dbReference type="PROSITE" id="PS00092">
    <property type="entry name" value="N6_MTASE"/>
    <property type="match status" value="1"/>
</dbReference>
<proteinExistence type="predicted"/>
<evidence type="ECO:0000256" key="2">
    <source>
        <dbReference type="ARBA" id="ARBA00022603"/>
    </source>
</evidence>
<reference evidence="8 9" key="1">
    <citation type="submission" date="2020-04" db="EMBL/GenBank/DDBJ databases">
        <authorList>
            <person name="Hitch T.C.A."/>
            <person name="Wylensek D."/>
            <person name="Clavel T."/>
        </authorList>
    </citation>
    <scope>NUCLEOTIDE SEQUENCE [LARGE SCALE GENOMIC DNA]</scope>
    <source>
        <strain evidence="8 9">PG-251-APC-1</strain>
    </source>
</reference>
<comment type="catalytic activity">
    <reaction evidence="5">
        <text>a 2'-deoxyadenosine in DNA + S-adenosyl-L-methionine = an N(6)-methyl-2'-deoxyadenosine in DNA + S-adenosyl-L-homocysteine + H(+)</text>
        <dbReference type="Rhea" id="RHEA:15197"/>
        <dbReference type="Rhea" id="RHEA-COMP:12418"/>
        <dbReference type="Rhea" id="RHEA-COMP:12419"/>
        <dbReference type="ChEBI" id="CHEBI:15378"/>
        <dbReference type="ChEBI" id="CHEBI:57856"/>
        <dbReference type="ChEBI" id="CHEBI:59789"/>
        <dbReference type="ChEBI" id="CHEBI:90615"/>
        <dbReference type="ChEBI" id="CHEBI:90616"/>
        <dbReference type="EC" id="2.1.1.72"/>
    </reaction>
</comment>
<dbReference type="GO" id="GO:0003676">
    <property type="term" value="F:nucleic acid binding"/>
    <property type="evidence" value="ECO:0007669"/>
    <property type="project" value="InterPro"/>
</dbReference>
<dbReference type="PANTHER" id="PTHR33841:SF1">
    <property type="entry name" value="DNA METHYLTRANSFERASE A"/>
    <property type="match status" value="1"/>
</dbReference>
<sequence>MSVAVADEHNEWLSLLDVSGPFLTLPVLLQEMPDGLDRLPPEAMPLLRAALALRDDAREPEQGCRDCVLAVLTDLLGYDASVLVPAADMGAACPGLSLPEMGEELRPDWLLLPPAAVDLDDPDALDAPTPPAAERRPVLLVSITTARLDAPLPGRRCAWSPARRMAELCRASGVTLGLVSDGRQFMLVHACQNKTTTFVTWEADIWLEERITLRSFVTLLHRRRFFSLAEAQTLPCLLEKSADAQQSVTDKLGLQVRGAITEFLRALDRLDRNAGAGSLLSGIPAPQLYEAALTVMMRLVFLLSAEERGLLRLGEPAYDQAYAASTLCGSLREQADKQGEEVLGYRHDAWVRLLSLFRAVYGGIRHEDLRLPAYGGSLFDPDTYPFLEGRPQGSCWRDTPARPLPVDNRVILHMLESLQFLRDRQTTGRDEAVRLSFRGLDVEQIGHVYEGLLDRTAARAEGVLLGLTGKSGAEIFLSLGEAEAWLAQGETHLLACLRDLTGATQASLKKQLHGERPRGRGRGRGQAALPTGSDAQDEAARREVGLHMACNGDTALLERVRPFAGLLRQDSFGLPVIVPHKGLYVTAGSQRRNTGTHYTPRSLTEMLVAATLEPHVYYGPAEGLPREQWRLHDAGRLLSLKVCDMAMGSGAFLVQACRYLADRLLEAWATPASSSPDEPLPEDAEERLALARRLVADRCLYGVDNNPMAVEMAKLSLWLVTLQKDRPFSFLDHALRCGDALMGITDMKQLEEFHLFPEDGRELVFGSTDMRAAVQQARQARDRLEHIPSDTPLNVERKSALLEQAREATRLLRLRADALIMAVLGARGRLSEDARYQWLDKVLAPQFCRDPDDMARWLAGQRARLVHGSGRELAQQDEDDNPGFTRPLHWALEFPEVFDRDDPGFDALVGNPPFLGSQRMREALGNFYREYLVQVLTRGKRGQADLVAYFFRRAAQLTRQGGDFGLIATNTLAQGDTREVGLLPLERTGHTIRAAWPDMPWEGNATVCTSQVVIRTPGQTYAGPVLLHGQAVDRISSFLKAGAESWEARALTANAGLAFQGTTVSGEGFLTDEARARQWLAADQRNRDVLFPYLNWADLTSSPTQTPSRWIINFWDWPQDRAQTYSLPFAQVQELVQPVRSGNNRAQYRDYWWHYAEKRPALYHALGRGDAFIKHPRGWQPFPPLSRVLVIGEASKHGIFAFVPNTFVLSHMLIVFASADAALFGLLQSSVHQTWARKMSSTLGLGLRYTPSSAFATFPRPAADRLGLLRATAEKLHAERAALMQREGLGLTSLYNALHDPHSSLPGVAALRARHEELDREVAAAYGWDDLDMRHDFRQVDYLPANDNTRHTIAENVRLEVLRRLSALNRQRWQEEQTAPAQPTRGRRGSRRSPAQGSLLW</sequence>
<evidence type="ECO:0000259" key="7">
    <source>
        <dbReference type="Pfam" id="PF07669"/>
    </source>
</evidence>
<gene>
    <name evidence="8" type="ORF">HF854_06480</name>
</gene>
<dbReference type="Gene3D" id="3.40.50.150">
    <property type="entry name" value="Vaccinia Virus protein VP39"/>
    <property type="match status" value="2"/>
</dbReference>
<evidence type="ECO:0000256" key="1">
    <source>
        <dbReference type="ARBA" id="ARBA00011900"/>
    </source>
</evidence>
<dbReference type="PRINTS" id="PR00507">
    <property type="entry name" value="N12N6MTFRASE"/>
</dbReference>
<dbReference type="GO" id="GO:0009007">
    <property type="term" value="F:site-specific DNA-methyltransferase (adenine-specific) activity"/>
    <property type="evidence" value="ECO:0007669"/>
    <property type="project" value="UniProtKB-EC"/>
</dbReference>
<dbReference type="Pfam" id="PF07669">
    <property type="entry name" value="Eco57I"/>
    <property type="match status" value="1"/>
</dbReference>
<dbReference type="InterPro" id="IPR029063">
    <property type="entry name" value="SAM-dependent_MTases_sf"/>
</dbReference>
<dbReference type="EMBL" id="JABAFY010000019">
    <property type="protein sequence ID" value="NME52179.1"/>
    <property type="molecule type" value="Genomic_DNA"/>
</dbReference>
<feature type="region of interest" description="Disordered" evidence="6">
    <location>
        <begin position="508"/>
        <end position="538"/>
    </location>
</feature>
<protein>
    <recommendedName>
        <fullName evidence="1">site-specific DNA-methyltransferase (adenine-specific)</fullName>
        <ecNumber evidence="1">2.1.1.72</ecNumber>
    </recommendedName>
</protein>
<name>A0A848CH41_9BACT</name>
<evidence type="ECO:0000256" key="6">
    <source>
        <dbReference type="SAM" id="MobiDB-lite"/>
    </source>
</evidence>
<dbReference type="RefSeq" id="WP_168935560.1">
    <property type="nucleotide sequence ID" value="NZ_JABAFY010000019.1"/>
</dbReference>